<evidence type="ECO:0000313" key="1">
    <source>
        <dbReference type="EMBL" id="KAH7927581.1"/>
    </source>
</evidence>
<proteinExistence type="predicted"/>
<name>A0ACB8BPZ0_9AGAM</name>
<reference evidence="1" key="1">
    <citation type="journal article" date="2021" name="New Phytol.">
        <title>Evolutionary innovations through gain and loss of genes in the ectomycorrhizal Boletales.</title>
        <authorList>
            <person name="Wu G."/>
            <person name="Miyauchi S."/>
            <person name="Morin E."/>
            <person name="Kuo A."/>
            <person name="Drula E."/>
            <person name="Varga T."/>
            <person name="Kohler A."/>
            <person name="Feng B."/>
            <person name="Cao Y."/>
            <person name="Lipzen A."/>
            <person name="Daum C."/>
            <person name="Hundley H."/>
            <person name="Pangilinan J."/>
            <person name="Johnson J."/>
            <person name="Barry K."/>
            <person name="LaButti K."/>
            <person name="Ng V."/>
            <person name="Ahrendt S."/>
            <person name="Min B."/>
            <person name="Choi I.G."/>
            <person name="Park H."/>
            <person name="Plett J.M."/>
            <person name="Magnuson J."/>
            <person name="Spatafora J.W."/>
            <person name="Nagy L.G."/>
            <person name="Henrissat B."/>
            <person name="Grigoriev I.V."/>
            <person name="Yang Z.L."/>
            <person name="Xu J."/>
            <person name="Martin F.M."/>
        </authorList>
    </citation>
    <scope>NUCLEOTIDE SEQUENCE</scope>
    <source>
        <strain evidence="1">KUC20120723A-06</strain>
    </source>
</reference>
<keyword evidence="2" id="KW-1185">Reference proteome</keyword>
<dbReference type="Proteomes" id="UP000790709">
    <property type="component" value="Unassembled WGS sequence"/>
</dbReference>
<dbReference type="EMBL" id="MU266364">
    <property type="protein sequence ID" value="KAH7927581.1"/>
    <property type="molecule type" value="Genomic_DNA"/>
</dbReference>
<comment type="caution">
    <text evidence="1">The sequence shown here is derived from an EMBL/GenBank/DDBJ whole genome shotgun (WGS) entry which is preliminary data.</text>
</comment>
<evidence type="ECO:0000313" key="2">
    <source>
        <dbReference type="Proteomes" id="UP000790709"/>
    </source>
</evidence>
<sequence>MKLERPDINELESGALLEVIDQRDKAMAETAELRNQLARQREAFRARESELEQESAQLQNRNDNLTIQMSDMKRQLQEAQRQLRQQRENHSSSVGALSSESPLTPLLNDNMGLKHESPETKRVKLQIDDTKVRIASGVCGDVFSER</sequence>
<accession>A0ACB8BPZ0</accession>
<gene>
    <name evidence="1" type="ORF">BV22DRAFT_1031630</name>
</gene>
<organism evidence="1 2">
    <name type="scientific">Leucogyrophana mollusca</name>
    <dbReference type="NCBI Taxonomy" id="85980"/>
    <lineage>
        <taxon>Eukaryota</taxon>
        <taxon>Fungi</taxon>
        <taxon>Dikarya</taxon>
        <taxon>Basidiomycota</taxon>
        <taxon>Agaricomycotina</taxon>
        <taxon>Agaricomycetes</taxon>
        <taxon>Agaricomycetidae</taxon>
        <taxon>Boletales</taxon>
        <taxon>Boletales incertae sedis</taxon>
        <taxon>Leucogyrophana</taxon>
    </lineage>
</organism>
<protein>
    <submittedName>
        <fullName evidence="1">Uncharacterized protein</fullName>
    </submittedName>
</protein>